<keyword evidence="6 11" id="KW-0133">Cell shape</keyword>
<keyword evidence="4 11" id="KW-0808">Transferase</keyword>
<dbReference type="Gene3D" id="1.10.3810.10">
    <property type="entry name" value="Biosynthetic peptidoglycan transglycosylase-like"/>
    <property type="match status" value="1"/>
</dbReference>
<keyword evidence="3 11" id="KW-0328">Glycosyltransferase</keyword>
<comment type="similarity">
    <text evidence="11">Belongs to the glycosyltransferase 51 family.</text>
</comment>
<dbReference type="GO" id="GO:0016763">
    <property type="term" value="F:pentosyltransferase activity"/>
    <property type="evidence" value="ECO:0007669"/>
    <property type="project" value="InterPro"/>
</dbReference>
<dbReference type="GO" id="GO:0009252">
    <property type="term" value="P:peptidoglycan biosynthetic process"/>
    <property type="evidence" value="ECO:0007669"/>
    <property type="project" value="UniProtKB-UniRule"/>
</dbReference>
<keyword evidence="1 11" id="KW-1003">Cell membrane</keyword>
<accession>A0A3S0I4N8</accession>
<evidence type="ECO:0000256" key="4">
    <source>
        <dbReference type="ARBA" id="ARBA00022679"/>
    </source>
</evidence>
<dbReference type="InterPro" id="IPR023346">
    <property type="entry name" value="Lysozyme-like_dom_sf"/>
</dbReference>
<evidence type="ECO:0000256" key="5">
    <source>
        <dbReference type="ARBA" id="ARBA00022692"/>
    </source>
</evidence>
<feature type="domain" description="Glycosyl transferase family 51" evidence="12">
    <location>
        <begin position="59"/>
        <end position="223"/>
    </location>
</feature>
<dbReference type="HAMAP" id="MF_00766">
    <property type="entry name" value="PGT_MtgA"/>
    <property type="match status" value="1"/>
</dbReference>
<feature type="transmembrane region" description="Helical" evidence="11">
    <location>
        <begin position="18"/>
        <end position="40"/>
    </location>
</feature>
<dbReference type="GO" id="GO:0009274">
    <property type="term" value="C:peptidoglycan-based cell wall"/>
    <property type="evidence" value="ECO:0007669"/>
    <property type="project" value="InterPro"/>
</dbReference>
<evidence type="ECO:0000256" key="11">
    <source>
        <dbReference type="HAMAP-Rule" id="MF_00766"/>
    </source>
</evidence>
<dbReference type="OrthoDB" id="9766909at2"/>
<evidence type="ECO:0000256" key="1">
    <source>
        <dbReference type="ARBA" id="ARBA00022475"/>
    </source>
</evidence>
<evidence type="ECO:0000256" key="2">
    <source>
        <dbReference type="ARBA" id="ARBA00022519"/>
    </source>
</evidence>
<dbReference type="EC" id="2.4.99.28" evidence="11"/>
<evidence type="ECO:0000256" key="8">
    <source>
        <dbReference type="ARBA" id="ARBA00022989"/>
    </source>
</evidence>
<evidence type="ECO:0000256" key="7">
    <source>
        <dbReference type="ARBA" id="ARBA00022984"/>
    </source>
</evidence>
<comment type="subcellular location">
    <subcellularLocation>
        <location evidence="11">Cell inner membrane</location>
        <topology evidence="11">Single-pass membrane protein</topology>
    </subcellularLocation>
</comment>
<dbReference type="GO" id="GO:0005886">
    <property type="term" value="C:plasma membrane"/>
    <property type="evidence" value="ECO:0007669"/>
    <property type="project" value="UniProtKB-SubCell"/>
</dbReference>
<dbReference type="NCBIfam" id="TIGR02070">
    <property type="entry name" value="mono_pep_trsgly"/>
    <property type="match status" value="1"/>
</dbReference>
<dbReference type="UniPathway" id="UPA00219"/>
<comment type="function">
    <text evidence="11">Peptidoglycan polymerase that catalyzes glycan chain elongation from lipid-linked precursors.</text>
</comment>
<keyword evidence="14" id="KW-1185">Reference proteome</keyword>
<evidence type="ECO:0000256" key="3">
    <source>
        <dbReference type="ARBA" id="ARBA00022676"/>
    </source>
</evidence>
<evidence type="ECO:0000259" key="12">
    <source>
        <dbReference type="Pfam" id="PF00912"/>
    </source>
</evidence>
<dbReference type="InterPro" id="IPR011812">
    <property type="entry name" value="Pep_trsgly"/>
</dbReference>
<proteinExistence type="inferred from homology"/>
<keyword evidence="10 11" id="KW-0961">Cell wall biogenesis/degradation</keyword>
<evidence type="ECO:0000313" key="14">
    <source>
        <dbReference type="Proteomes" id="UP000277007"/>
    </source>
</evidence>
<keyword evidence="9 11" id="KW-0472">Membrane</keyword>
<dbReference type="PANTHER" id="PTHR30400:SF0">
    <property type="entry name" value="BIOSYNTHETIC PEPTIDOGLYCAN TRANSGLYCOSYLASE"/>
    <property type="match status" value="1"/>
</dbReference>
<keyword evidence="8 11" id="KW-1133">Transmembrane helix</keyword>
<evidence type="ECO:0000256" key="10">
    <source>
        <dbReference type="ARBA" id="ARBA00023316"/>
    </source>
</evidence>
<dbReference type="SUPFAM" id="SSF53955">
    <property type="entry name" value="Lysozyme-like"/>
    <property type="match status" value="1"/>
</dbReference>
<dbReference type="InterPro" id="IPR036950">
    <property type="entry name" value="PBP_transglycosylase"/>
</dbReference>
<protein>
    <recommendedName>
        <fullName evidence="11">Biosynthetic peptidoglycan transglycosylase</fullName>
        <ecNumber evidence="11">2.4.99.28</ecNumber>
    </recommendedName>
    <alternativeName>
        <fullName evidence="11">Glycan polymerase</fullName>
    </alternativeName>
    <alternativeName>
        <fullName evidence="11">Peptidoglycan glycosyltransferase MtgA</fullName>
        <shortName evidence="11">PGT</shortName>
    </alternativeName>
</protein>
<keyword evidence="7 11" id="KW-0573">Peptidoglycan synthesis</keyword>
<dbReference type="AlphaFoldDB" id="A0A3S0I4N8"/>
<gene>
    <name evidence="11" type="primary">mtgA</name>
    <name evidence="13" type="ORF">EJ903_02505</name>
</gene>
<evidence type="ECO:0000256" key="6">
    <source>
        <dbReference type="ARBA" id="ARBA00022960"/>
    </source>
</evidence>
<dbReference type="Proteomes" id="UP000277007">
    <property type="component" value="Unassembled WGS sequence"/>
</dbReference>
<dbReference type="EMBL" id="RXMA01000001">
    <property type="protein sequence ID" value="RTR24640.1"/>
    <property type="molecule type" value="Genomic_DNA"/>
</dbReference>
<dbReference type="PANTHER" id="PTHR30400">
    <property type="entry name" value="MONOFUNCTIONAL BIOSYNTHETIC PEPTIDOGLYCAN TRANSGLYCOSYLASE"/>
    <property type="match status" value="1"/>
</dbReference>
<sequence>MTGAAAIMRRWGRAVARWALIGLFGLVALSVAWVGLYAVAPVWGTPLMLIRAATDGAGMAQRWVPLDQVSPHLVRAVVASEDSTFCDHGGFDWDAIEAVFEANAEGKPLKGGSTISQQTAKNAFLWPGRDWLRKGAEAWFTLLIEQGWSKRRILEVYLNIIEWDDGVYGAEAAARHHFRKSASALTRREAALLAVVLPSPRHWSPTAPGPYIARRAAIIEKRMAVVERDGLADCAR</sequence>
<reference evidence="13 14" key="1">
    <citation type="submission" date="2018-12" db="EMBL/GenBank/DDBJ databases">
        <authorList>
            <person name="Yang Y."/>
        </authorList>
    </citation>
    <scope>NUCLEOTIDE SEQUENCE [LARGE SCALE GENOMIC DNA]</scope>
    <source>
        <strain evidence="13 14">L-25-5w-1</strain>
    </source>
</reference>
<dbReference type="InterPro" id="IPR001264">
    <property type="entry name" value="Glyco_trans_51"/>
</dbReference>
<keyword evidence="5 11" id="KW-0812">Transmembrane</keyword>
<comment type="pathway">
    <text evidence="11">Cell wall biogenesis; peptidoglycan biosynthesis.</text>
</comment>
<dbReference type="GO" id="GO:0071555">
    <property type="term" value="P:cell wall organization"/>
    <property type="evidence" value="ECO:0007669"/>
    <property type="project" value="UniProtKB-KW"/>
</dbReference>
<comment type="catalytic activity">
    <reaction evidence="11">
        <text>[GlcNAc-(1-&gt;4)-Mur2Ac(oyl-L-Ala-gamma-D-Glu-L-Lys-D-Ala-D-Ala)](n)-di-trans,octa-cis-undecaprenyl diphosphate + beta-D-GlcNAc-(1-&gt;4)-Mur2Ac(oyl-L-Ala-gamma-D-Glu-L-Lys-D-Ala-D-Ala)-di-trans,octa-cis-undecaprenyl diphosphate = [GlcNAc-(1-&gt;4)-Mur2Ac(oyl-L-Ala-gamma-D-Glu-L-Lys-D-Ala-D-Ala)](n+1)-di-trans,octa-cis-undecaprenyl diphosphate + di-trans,octa-cis-undecaprenyl diphosphate + H(+)</text>
        <dbReference type="Rhea" id="RHEA:23708"/>
        <dbReference type="Rhea" id="RHEA-COMP:9602"/>
        <dbReference type="Rhea" id="RHEA-COMP:9603"/>
        <dbReference type="ChEBI" id="CHEBI:15378"/>
        <dbReference type="ChEBI" id="CHEBI:58405"/>
        <dbReference type="ChEBI" id="CHEBI:60033"/>
        <dbReference type="ChEBI" id="CHEBI:78435"/>
        <dbReference type="EC" id="2.4.99.28"/>
    </reaction>
</comment>
<dbReference type="Pfam" id="PF00912">
    <property type="entry name" value="Transgly"/>
    <property type="match status" value="1"/>
</dbReference>
<dbReference type="GO" id="GO:0008955">
    <property type="term" value="F:peptidoglycan glycosyltransferase activity"/>
    <property type="evidence" value="ECO:0007669"/>
    <property type="project" value="UniProtKB-UniRule"/>
</dbReference>
<organism evidence="13 14">
    <name type="scientific">Azospirillum griseum</name>
    <dbReference type="NCBI Taxonomy" id="2496639"/>
    <lineage>
        <taxon>Bacteria</taxon>
        <taxon>Pseudomonadati</taxon>
        <taxon>Pseudomonadota</taxon>
        <taxon>Alphaproteobacteria</taxon>
        <taxon>Rhodospirillales</taxon>
        <taxon>Azospirillaceae</taxon>
        <taxon>Azospirillum</taxon>
    </lineage>
</organism>
<name>A0A3S0I4N8_9PROT</name>
<dbReference type="GO" id="GO:0008360">
    <property type="term" value="P:regulation of cell shape"/>
    <property type="evidence" value="ECO:0007669"/>
    <property type="project" value="UniProtKB-KW"/>
</dbReference>
<evidence type="ECO:0000313" key="13">
    <source>
        <dbReference type="EMBL" id="RTR24640.1"/>
    </source>
</evidence>
<keyword evidence="2 11" id="KW-0997">Cell inner membrane</keyword>
<evidence type="ECO:0000256" key="9">
    <source>
        <dbReference type="ARBA" id="ARBA00023136"/>
    </source>
</evidence>
<comment type="caution">
    <text evidence="13">The sequence shown here is derived from an EMBL/GenBank/DDBJ whole genome shotgun (WGS) entry which is preliminary data.</text>
</comment>
<dbReference type="RefSeq" id="WP_126611740.1">
    <property type="nucleotide sequence ID" value="NZ_JBHUCY010000008.1"/>
</dbReference>